<reference evidence="3 4" key="1">
    <citation type="submission" date="2018-08" db="EMBL/GenBank/DDBJ databases">
        <title>Recombination of ecologically and evolutionarily significant loci maintains genetic cohesion in the Pseudomonas syringae species complex.</title>
        <authorList>
            <person name="Dillon M."/>
            <person name="Thakur S."/>
            <person name="Almeida R.N.D."/>
            <person name="Weir B.S."/>
            <person name="Guttman D.S."/>
        </authorList>
    </citation>
    <scope>NUCLEOTIDE SEQUENCE [LARGE SCALE GENOMIC DNA]</scope>
    <source>
        <strain evidence="3 4">ICMP 15203</strain>
    </source>
</reference>
<feature type="domain" description="Acyl-CoA dehydrogenase/oxidase N-terminal" evidence="2">
    <location>
        <begin position="53"/>
        <end position="120"/>
    </location>
</feature>
<dbReference type="InterPro" id="IPR013786">
    <property type="entry name" value="AcylCoA_DH/ox_N"/>
</dbReference>
<dbReference type="Proteomes" id="UP000270524">
    <property type="component" value="Unassembled WGS sequence"/>
</dbReference>
<dbReference type="GO" id="GO:0050660">
    <property type="term" value="F:flavin adenine dinucleotide binding"/>
    <property type="evidence" value="ECO:0007669"/>
    <property type="project" value="InterPro"/>
</dbReference>
<sequence length="187" mass="20217">MNDPFTGPTCSRARSAQEHSMTQSTGSNPLSLGTDYETLANRFRPIFREISAGNVEREKARALPYEPIEWLKKAGFGAVRVPSEYGGAGASVGQLFQLLIELAEADSNIPQALRAHFAFVEDRLNAPPGTDRDTWFARFVAGDLVGNGWTEVGAVKIGDVITKVSPQGEGFVLNGTKFYSTGSIFAD</sequence>
<accession>A0A3M3S1R7</accession>
<name>A0A3M3S1R7_PSECA</name>
<organism evidence="3 4">
    <name type="scientific">Pseudomonas cannabina</name>
    <dbReference type="NCBI Taxonomy" id="86840"/>
    <lineage>
        <taxon>Bacteria</taxon>
        <taxon>Pseudomonadati</taxon>
        <taxon>Pseudomonadota</taxon>
        <taxon>Gammaproteobacteria</taxon>
        <taxon>Pseudomonadales</taxon>
        <taxon>Pseudomonadaceae</taxon>
        <taxon>Pseudomonas</taxon>
    </lineage>
</organism>
<evidence type="ECO:0000313" key="3">
    <source>
        <dbReference type="EMBL" id="RMO02448.1"/>
    </source>
</evidence>
<feature type="compositionally biased region" description="Polar residues" evidence="1">
    <location>
        <begin position="8"/>
        <end position="31"/>
    </location>
</feature>
<dbReference type="InterPro" id="IPR009100">
    <property type="entry name" value="AcylCoA_DH/oxidase_NM_dom_sf"/>
</dbReference>
<proteinExistence type="predicted"/>
<evidence type="ECO:0000256" key="1">
    <source>
        <dbReference type="SAM" id="MobiDB-lite"/>
    </source>
</evidence>
<comment type="caution">
    <text evidence="3">The sequence shown here is derived from an EMBL/GenBank/DDBJ whole genome shotgun (WGS) entry which is preliminary data.</text>
</comment>
<dbReference type="GO" id="GO:0016627">
    <property type="term" value="F:oxidoreductase activity, acting on the CH-CH group of donors"/>
    <property type="evidence" value="ECO:0007669"/>
    <property type="project" value="InterPro"/>
</dbReference>
<dbReference type="Pfam" id="PF02771">
    <property type="entry name" value="Acyl-CoA_dh_N"/>
    <property type="match status" value="1"/>
</dbReference>
<dbReference type="Gene3D" id="1.10.540.10">
    <property type="entry name" value="Acyl-CoA dehydrogenase/oxidase, N-terminal domain"/>
    <property type="match status" value="1"/>
</dbReference>
<dbReference type="Gene3D" id="2.40.110.10">
    <property type="entry name" value="Butyryl-CoA Dehydrogenase, subunit A, domain 2"/>
    <property type="match status" value="1"/>
</dbReference>
<gene>
    <name evidence="3" type="ORF">ALQ51_00925</name>
</gene>
<dbReference type="EMBL" id="RBPJ01000049">
    <property type="protein sequence ID" value="RMO02448.1"/>
    <property type="molecule type" value="Genomic_DNA"/>
</dbReference>
<dbReference type="InterPro" id="IPR046373">
    <property type="entry name" value="Acyl-CoA_Oxase/DH_mid-dom_sf"/>
</dbReference>
<protein>
    <submittedName>
        <fullName evidence="3">Acyl-CoA dehydrogenase protein</fullName>
    </submittedName>
</protein>
<dbReference type="AlphaFoldDB" id="A0A3M3S1R7"/>
<feature type="region of interest" description="Disordered" evidence="1">
    <location>
        <begin position="1"/>
        <end position="32"/>
    </location>
</feature>
<evidence type="ECO:0000259" key="2">
    <source>
        <dbReference type="Pfam" id="PF02771"/>
    </source>
</evidence>
<evidence type="ECO:0000313" key="4">
    <source>
        <dbReference type="Proteomes" id="UP000270524"/>
    </source>
</evidence>
<dbReference type="InterPro" id="IPR037069">
    <property type="entry name" value="AcylCoA_DH/ox_N_sf"/>
</dbReference>
<dbReference type="SUPFAM" id="SSF56645">
    <property type="entry name" value="Acyl-CoA dehydrogenase NM domain-like"/>
    <property type="match status" value="1"/>
</dbReference>